<evidence type="ECO:0000313" key="4">
    <source>
        <dbReference type="Proteomes" id="UP001283361"/>
    </source>
</evidence>
<gene>
    <name evidence="3" type="ORF">RRG08_009493</name>
</gene>
<feature type="region of interest" description="Disordered" evidence="1">
    <location>
        <begin position="1"/>
        <end position="24"/>
    </location>
</feature>
<proteinExistence type="predicted"/>
<name>A0AAE0YIV4_9GAST</name>
<protein>
    <recommendedName>
        <fullName evidence="2">VWFA domain-containing protein</fullName>
    </recommendedName>
</protein>
<dbReference type="PANTHER" id="PTHR24020">
    <property type="entry name" value="COLLAGEN ALPHA"/>
    <property type="match status" value="1"/>
</dbReference>
<keyword evidence="4" id="KW-1185">Reference proteome</keyword>
<dbReference type="Proteomes" id="UP001283361">
    <property type="component" value="Unassembled WGS sequence"/>
</dbReference>
<feature type="domain" description="VWFA" evidence="2">
    <location>
        <begin position="46"/>
        <end position="224"/>
    </location>
</feature>
<dbReference type="AlphaFoldDB" id="A0AAE0YIV4"/>
<dbReference type="EMBL" id="JAWDGP010006084">
    <property type="protein sequence ID" value="KAK3747512.1"/>
    <property type="molecule type" value="Genomic_DNA"/>
</dbReference>
<dbReference type="InterPro" id="IPR050525">
    <property type="entry name" value="ECM_Assembly_Org"/>
</dbReference>
<comment type="caution">
    <text evidence="3">The sequence shown here is derived from an EMBL/GenBank/DDBJ whole genome shotgun (WGS) entry which is preliminary data.</text>
</comment>
<accession>A0AAE0YIV4</accession>
<evidence type="ECO:0000256" key="1">
    <source>
        <dbReference type="SAM" id="MobiDB-lite"/>
    </source>
</evidence>
<dbReference type="SUPFAM" id="SSF53300">
    <property type="entry name" value="vWA-like"/>
    <property type="match status" value="1"/>
</dbReference>
<dbReference type="InterPro" id="IPR036465">
    <property type="entry name" value="vWFA_dom_sf"/>
</dbReference>
<dbReference type="SMART" id="SM00327">
    <property type="entry name" value="VWA"/>
    <property type="match status" value="1"/>
</dbReference>
<evidence type="ECO:0000313" key="3">
    <source>
        <dbReference type="EMBL" id="KAK3747512.1"/>
    </source>
</evidence>
<evidence type="ECO:0000259" key="2">
    <source>
        <dbReference type="PROSITE" id="PS50234"/>
    </source>
</evidence>
<reference evidence="3" key="1">
    <citation type="journal article" date="2023" name="G3 (Bethesda)">
        <title>A reference genome for the long-term kleptoplast-retaining sea slug Elysia crispata morphotype clarki.</title>
        <authorList>
            <person name="Eastman K.E."/>
            <person name="Pendleton A.L."/>
            <person name="Shaikh M.A."/>
            <person name="Suttiyut T."/>
            <person name="Ogas R."/>
            <person name="Tomko P."/>
            <person name="Gavelis G."/>
            <person name="Widhalm J.R."/>
            <person name="Wisecaver J.H."/>
        </authorList>
    </citation>
    <scope>NUCLEOTIDE SEQUENCE</scope>
    <source>
        <strain evidence="3">ECLA1</strain>
    </source>
</reference>
<dbReference type="PROSITE" id="PS50234">
    <property type="entry name" value="VWFA"/>
    <property type="match status" value="1"/>
</dbReference>
<dbReference type="Pfam" id="PF00092">
    <property type="entry name" value="VWA"/>
    <property type="match status" value="1"/>
</dbReference>
<sequence>MVSFSAASATTPAPTTTTTQPPVTLNNGACPDIKSTKTNLGCNPAEIVFMIEYSVSDASWFSVDHEGDFIKALVDRWTLDDSHIRVGVVVYHDTVTESIHLGDYRSKDNLKDKISRLTRDLRPTGDADLGRAIDHAREKSFVGARAGVERILVPIIHQTPSPEKDRIVSAANRLKNDCIAFYGVAVQGITLDTDVVKAAVSTPTDDYYQFYRSYYELKEITKNYFRPNCN</sequence>
<organism evidence="3 4">
    <name type="scientific">Elysia crispata</name>
    <name type="common">lettuce slug</name>
    <dbReference type="NCBI Taxonomy" id="231223"/>
    <lineage>
        <taxon>Eukaryota</taxon>
        <taxon>Metazoa</taxon>
        <taxon>Spiralia</taxon>
        <taxon>Lophotrochozoa</taxon>
        <taxon>Mollusca</taxon>
        <taxon>Gastropoda</taxon>
        <taxon>Heterobranchia</taxon>
        <taxon>Euthyneura</taxon>
        <taxon>Panpulmonata</taxon>
        <taxon>Sacoglossa</taxon>
        <taxon>Placobranchoidea</taxon>
        <taxon>Plakobranchidae</taxon>
        <taxon>Elysia</taxon>
    </lineage>
</organism>
<dbReference type="Gene3D" id="3.40.50.410">
    <property type="entry name" value="von Willebrand factor, type A domain"/>
    <property type="match status" value="1"/>
</dbReference>
<dbReference type="InterPro" id="IPR002035">
    <property type="entry name" value="VWF_A"/>
</dbReference>